<dbReference type="EMBL" id="MN740885">
    <property type="protein sequence ID" value="QHU16494.1"/>
    <property type="molecule type" value="Genomic_DNA"/>
</dbReference>
<dbReference type="GO" id="GO:0005524">
    <property type="term" value="F:ATP binding"/>
    <property type="evidence" value="ECO:0007669"/>
    <property type="project" value="UniProtKB-KW"/>
</dbReference>
<keyword evidence="3" id="KW-0067">ATP-binding</keyword>
<evidence type="ECO:0000259" key="4">
    <source>
        <dbReference type="PROSITE" id="PS51206"/>
    </source>
</evidence>
<dbReference type="Pfam" id="PF08706">
    <property type="entry name" value="D5_N"/>
    <property type="match status" value="1"/>
</dbReference>
<sequence length="904" mass="106191">MNNHKNLDEFLKIHSTKDNTNITHTRIGNKELNIYGGKYHIQDEKINEFYKLYHQKVFTQRKLEFLTETPEKVGPILIDLDFRYEANIEDKQHTSEHIIDIVQLYIEQIQKLIELKKNEPFSVFVLEKPGVNLLDNVTKDGIHIVIGINVDNTIKNILRENVLKEIKHILEDLPLINTYEDVIDRGVSIGQTNWQLYGSCKPGHDIYKLTILTEIEINDEDELIWNDKDTDTINQFDILKRISSKNKTNPLYDIKPEHQELYDRYKGKERERVTSKPRKKKLVITEDISAIYSKDDLKDLCETIIDNLSHDEYNIKETHQYTLCLKKDYYEPYDNWIRVGWALHNTSEKLFLTWMLFSSQSDKFSISNIETLKEQWDDMKVDSEDFKTYSERSIMYWAKQNNFEEYTKVKEQTVSYFMEKSLIGITEFDIATVVYQLYKDSYKCISIKNRIWYEFQNGSWCDIDSGSTLRYKVSRYVSPMYSKQTERIMDVLSTKPESDPDHAILTKYSQKYAEVGVLLKKTNYKNNIMRECCELFYEPNFIDKLDKNPYLLNFKNGVIDIQDKVFRKAIPDDYLSLSTHINYVPLNNSKEQLKIQNEIKTFFKQLFPIKELHNYMWDHLSSSLLGTNQNQTFNIYTGVGRNGKSKLVDLMKMVLGDYKQVVPITLVTGKRSSIGSLSPEVAKLRGIRYAAMQEPSKGDVLNDGIMKEITGGDPIQGRPLYHDTVTFVPQFSLVTSTNSLFDIKSNDDGTWRRIRVCEFMSKFIEEPDPKNKFHFKVDKKIDEKFPKWKTVFASMLIDNLFKTNGEVIDCDIVMTTSNEYRKSQDYMCQYIDECIEENNNGKIKKTEIWEEFKRWFSVNGNGTLPKPKDLYGALDKKLKNVTKQGWKGYSIIYNSDEDEEIEDE</sequence>
<proteinExistence type="predicted"/>
<dbReference type="InterPro" id="IPR056443">
    <property type="entry name" value="AEP_C962R"/>
</dbReference>
<dbReference type="InterPro" id="IPR014015">
    <property type="entry name" value="Helicase_SF3_DNA-vir"/>
</dbReference>
<evidence type="ECO:0000256" key="2">
    <source>
        <dbReference type="ARBA" id="ARBA00022801"/>
    </source>
</evidence>
<reference evidence="5" key="1">
    <citation type="journal article" date="2020" name="Nature">
        <title>Giant virus diversity and host interactions through global metagenomics.</title>
        <authorList>
            <person name="Schulz F."/>
            <person name="Roux S."/>
            <person name="Paez-Espino D."/>
            <person name="Jungbluth S."/>
            <person name="Walsh D.A."/>
            <person name="Denef V.J."/>
            <person name="McMahon K.D."/>
            <person name="Konstantinidis K.T."/>
            <person name="Eloe-Fadrosh E.A."/>
            <person name="Kyrpides N.C."/>
            <person name="Woyke T."/>
        </authorList>
    </citation>
    <scope>NUCLEOTIDE SEQUENCE</scope>
    <source>
        <strain evidence="5">GVMAG-S-3300011013-78</strain>
    </source>
</reference>
<dbReference type="InterPro" id="IPR051620">
    <property type="entry name" value="ORF904-like_C"/>
</dbReference>
<dbReference type="PANTHER" id="PTHR35372">
    <property type="entry name" value="ATP BINDING PROTEIN-RELATED"/>
    <property type="match status" value="1"/>
</dbReference>
<dbReference type="InterPro" id="IPR014819">
    <property type="entry name" value="PriCT_2"/>
</dbReference>
<dbReference type="Pfam" id="PF08707">
    <property type="entry name" value="PriCT_2"/>
    <property type="match status" value="1"/>
</dbReference>
<dbReference type="GO" id="GO:0016817">
    <property type="term" value="F:hydrolase activity, acting on acid anhydrides"/>
    <property type="evidence" value="ECO:0007669"/>
    <property type="project" value="InterPro"/>
</dbReference>
<dbReference type="InterPro" id="IPR027417">
    <property type="entry name" value="P-loop_NTPase"/>
</dbReference>
<dbReference type="PROSITE" id="PS51206">
    <property type="entry name" value="SF3_HELICASE_1"/>
    <property type="match status" value="1"/>
</dbReference>
<keyword evidence="2" id="KW-0378">Hydrolase</keyword>
<keyword evidence="1" id="KW-0547">Nucleotide-binding</keyword>
<dbReference type="NCBIfam" id="TIGR01613">
    <property type="entry name" value="primase_Cterm"/>
    <property type="match status" value="1"/>
</dbReference>
<protein>
    <recommendedName>
        <fullName evidence="4">SF3 helicase domain-containing protein</fullName>
    </recommendedName>
</protein>
<organism evidence="5">
    <name type="scientific">viral metagenome</name>
    <dbReference type="NCBI Taxonomy" id="1070528"/>
    <lineage>
        <taxon>unclassified sequences</taxon>
        <taxon>metagenomes</taxon>
        <taxon>organismal metagenomes</taxon>
    </lineage>
</organism>
<name>A0A6C0KJI8_9ZZZZ</name>
<accession>A0A6C0KJI8</accession>
<dbReference type="InterPro" id="IPR006500">
    <property type="entry name" value="Helicase_put_C_phage/plasmid"/>
</dbReference>
<feature type="domain" description="SF3 helicase" evidence="4">
    <location>
        <begin position="611"/>
        <end position="772"/>
    </location>
</feature>
<dbReference type="Gene3D" id="3.40.50.300">
    <property type="entry name" value="P-loop containing nucleotide triphosphate hydrolases"/>
    <property type="match status" value="1"/>
</dbReference>
<dbReference type="PANTHER" id="PTHR35372:SF2">
    <property type="entry name" value="SF3 HELICASE DOMAIN-CONTAINING PROTEIN"/>
    <property type="match status" value="1"/>
</dbReference>
<dbReference type="AlphaFoldDB" id="A0A6C0KJI8"/>
<evidence type="ECO:0000313" key="5">
    <source>
        <dbReference type="EMBL" id="QHU16494.1"/>
    </source>
</evidence>
<evidence type="ECO:0000256" key="3">
    <source>
        <dbReference type="ARBA" id="ARBA00022840"/>
    </source>
</evidence>
<evidence type="ECO:0000256" key="1">
    <source>
        <dbReference type="ARBA" id="ARBA00022741"/>
    </source>
</evidence>
<dbReference type="Pfam" id="PF23162">
    <property type="entry name" value="AEP_C962R"/>
    <property type="match status" value="1"/>
</dbReference>
<dbReference type="InterPro" id="IPR014818">
    <property type="entry name" value="Phage/plasmid_primase_P4_C"/>
</dbReference>